<dbReference type="Proteomes" id="UP000037397">
    <property type="component" value="Unassembled WGS sequence"/>
</dbReference>
<dbReference type="InterPro" id="IPR032710">
    <property type="entry name" value="NTF2-like_dom_sf"/>
</dbReference>
<gene>
    <name evidence="2" type="ORF">VV01_18275</name>
</gene>
<proteinExistence type="predicted"/>
<dbReference type="InterPro" id="IPR037401">
    <property type="entry name" value="SnoaL-like"/>
</dbReference>
<organism evidence="2 3">
    <name type="scientific">Luteipulveratus halotolerans</name>
    <dbReference type="NCBI Taxonomy" id="1631356"/>
    <lineage>
        <taxon>Bacteria</taxon>
        <taxon>Bacillati</taxon>
        <taxon>Actinomycetota</taxon>
        <taxon>Actinomycetes</taxon>
        <taxon>Micrococcales</taxon>
        <taxon>Dermacoccaceae</taxon>
        <taxon>Luteipulveratus</taxon>
    </lineage>
</organism>
<evidence type="ECO:0000313" key="3">
    <source>
        <dbReference type="Proteomes" id="UP000037397"/>
    </source>
</evidence>
<accession>A0A0L6CM92</accession>
<name>A0A0L6CM92_9MICO</name>
<comment type="caution">
    <text evidence="2">The sequence shown here is derived from an EMBL/GenBank/DDBJ whole genome shotgun (WGS) entry which is preliminary data.</text>
</comment>
<feature type="domain" description="SnoaL-like" evidence="1">
    <location>
        <begin position="28"/>
        <end position="123"/>
    </location>
</feature>
<dbReference type="AlphaFoldDB" id="A0A0L6CM92"/>
<dbReference type="STRING" id="1631356.VV01_18275"/>
<dbReference type="Pfam" id="PF12680">
    <property type="entry name" value="SnoaL_2"/>
    <property type="match status" value="1"/>
</dbReference>
<dbReference type="SUPFAM" id="SSF54427">
    <property type="entry name" value="NTF2-like"/>
    <property type="match status" value="1"/>
</dbReference>
<evidence type="ECO:0000313" key="2">
    <source>
        <dbReference type="EMBL" id="KNX38648.1"/>
    </source>
</evidence>
<reference evidence="3" key="1">
    <citation type="submission" date="2015-03" db="EMBL/GenBank/DDBJ databases">
        <title>Luteipulveratus halotolerans sp. nov., a novel actinobacterium (Dermacoccaceae) from Sarawak, Malaysia.</title>
        <authorList>
            <person name="Juboi H."/>
            <person name="Basik A."/>
            <person name="Shamsul S.S."/>
            <person name="Arnold P."/>
            <person name="Schmitt E.K."/>
            <person name="Sanglier J.-J."/>
            <person name="Yeo T."/>
        </authorList>
    </citation>
    <scope>NUCLEOTIDE SEQUENCE [LARGE SCALE GENOMIC DNA]</scope>
    <source>
        <strain evidence="3">C296001</strain>
    </source>
</reference>
<dbReference type="EMBL" id="LAIR01000002">
    <property type="protein sequence ID" value="KNX38648.1"/>
    <property type="molecule type" value="Genomic_DNA"/>
</dbReference>
<sequence length="143" mass="15452">MTADVSSPGHTVTQVTTTDPADAATAMTRMAAVIDAHDWYGLADLLHEDFTVRFVHTGETFDRDAWVQLNADYPGFERLTLEDCVGSGDRAVGRCHVTGRVDGEAQEFEVASFVTVKDGLIVELTEVWADVDATPPPGTRPTA</sequence>
<keyword evidence="3" id="KW-1185">Reference proteome</keyword>
<dbReference type="Gene3D" id="3.10.450.50">
    <property type="match status" value="1"/>
</dbReference>
<evidence type="ECO:0000259" key="1">
    <source>
        <dbReference type="Pfam" id="PF12680"/>
    </source>
</evidence>
<protein>
    <recommendedName>
        <fullName evidence="1">SnoaL-like domain-containing protein</fullName>
    </recommendedName>
</protein>